<feature type="region of interest" description="Disordered" evidence="1">
    <location>
        <begin position="142"/>
        <end position="193"/>
    </location>
</feature>
<dbReference type="RefSeq" id="WP_141147472.1">
    <property type="nucleotide sequence ID" value="NZ_VHLG01000001.1"/>
</dbReference>
<keyword evidence="2" id="KW-0732">Signal</keyword>
<evidence type="ECO:0000313" key="3">
    <source>
        <dbReference type="EMBL" id="TPW33533.1"/>
    </source>
</evidence>
<feature type="signal peptide" evidence="2">
    <location>
        <begin position="1"/>
        <end position="24"/>
    </location>
</feature>
<sequence length="328" mass="34360">MNAWRKSALLGIALLLSNAMTASAQTAGNAFADEAAAAQRQGEPLAGLLSSSPDVAGAQLRSLAEAAPNRYVLLLQQFLSAEGFYSGTASTILDVPTIRALFSFCDRAGIGAACLNGPLLPATAEALGKAIVAAPGQAASALTGMTPAAPTRKESAEPPRTESMSSRAPEDPAADWLGQSGNQDGITFKASRPDKQEIRFHLNGTASRSGVGTLYLAGRTDNPAQKGETWQLQARITLDDTDGPQRWLITQMSLFDKNGRFIAPLDQDAFTLSPGKPSADIDLKGTISQENAAFIRTMIGFSYGEGEAINLDFSIQTPGIEKTDAAGN</sequence>
<keyword evidence="4" id="KW-1185">Reference proteome</keyword>
<gene>
    <name evidence="3" type="ORF">FJU08_02970</name>
</gene>
<evidence type="ECO:0000313" key="4">
    <source>
        <dbReference type="Proteomes" id="UP000318801"/>
    </source>
</evidence>
<evidence type="ECO:0000256" key="1">
    <source>
        <dbReference type="SAM" id="MobiDB-lite"/>
    </source>
</evidence>
<proteinExistence type="predicted"/>
<feature type="compositionally biased region" description="Basic and acidic residues" evidence="1">
    <location>
        <begin position="151"/>
        <end position="160"/>
    </location>
</feature>
<protein>
    <submittedName>
        <fullName evidence="3">Uncharacterized protein</fullName>
    </submittedName>
</protein>
<comment type="caution">
    <text evidence="3">The sequence shown here is derived from an EMBL/GenBank/DDBJ whole genome shotgun (WGS) entry which is preliminary data.</text>
</comment>
<dbReference type="AlphaFoldDB" id="A0A506UJU9"/>
<evidence type="ECO:0000256" key="2">
    <source>
        <dbReference type="SAM" id="SignalP"/>
    </source>
</evidence>
<organism evidence="3 4">
    <name type="scientific">Martelella alba</name>
    <dbReference type="NCBI Taxonomy" id="2590451"/>
    <lineage>
        <taxon>Bacteria</taxon>
        <taxon>Pseudomonadati</taxon>
        <taxon>Pseudomonadota</taxon>
        <taxon>Alphaproteobacteria</taxon>
        <taxon>Hyphomicrobiales</taxon>
        <taxon>Aurantimonadaceae</taxon>
        <taxon>Martelella</taxon>
    </lineage>
</organism>
<dbReference type="Proteomes" id="UP000318801">
    <property type="component" value="Unassembled WGS sequence"/>
</dbReference>
<dbReference type="EMBL" id="VHLG01000001">
    <property type="protein sequence ID" value="TPW33533.1"/>
    <property type="molecule type" value="Genomic_DNA"/>
</dbReference>
<dbReference type="OrthoDB" id="7938454at2"/>
<feature type="chain" id="PRO_5021443934" evidence="2">
    <location>
        <begin position="25"/>
        <end position="328"/>
    </location>
</feature>
<reference evidence="3 4" key="1">
    <citation type="submission" date="2019-06" db="EMBL/GenBank/DDBJ databases">
        <authorList>
            <person name="Li M."/>
        </authorList>
    </citation>
    <scope>NUCLEOTIDE SEQUENCE [LARGE SCALE GENOMIC DNA]</scope>
    <source>
        <strain evidence="3 4">BGMRC2036</strain>
    </source>
</reference>
<name>A0A506UJU9_9HYPH</name>
<accession>A0A506UJU9</accession>